<evidence type="ECO:0000313" key="1">
    <source>
        <dbReference type="EMBL" id="CAD2131016.1"/>
    </source>
</evidence>
<name>A0A6V7TRA3_MELEN</name>
<dbReference type="Proteomes" id="UP000580250">
    <property type="component" value="Unassembled WGS sequence"/>
</dbReference>
<accession>A0A6V7TRA3</accession>
<dbReference type="AlphaFoldDB" id="A0A6V7TRA3"/>
<dbReference type="EMBL" id="CAJEWN010000010">
    <property type="protein sequence ID" value="CAD2131016.1"/>
    <property type="molecule type" value="Genomic_DNA"/>
</dbReference>
<reference evidence="1 2" key="1">
    <citation type="submission" date="2020-08" db="EMBL/GenBank/DDBJ databases">
        <authorList>
            <person name="Koutsovoulos G."/>
            <person name="Danchin GJ E."/>
        </authorList>
    </citation>
    <scope>NUCLEOTIDE SEQUENCE [LARGE SCALE GENOMIC DNA]</scope>
</reference>
<protein>
    <submittedName>
        <fullName evidence="1">Uncharacterized protein</fullName>
    </submittedName>
</protein>
<organism evidence="1 2">
    <name type="scientific">Meloidogyne enterolobii</name>
    <name type="common">Root-knot nematode worm</name>
    <name type="synonym">Meloidogyne mayaguensis</name>
    <dbReference type="NCBI Taxonomy" id="390850"/>
    <lineage>
        <taxon>Eukaryota</taxon>
        <taxon>Metazoa</taxon>
        <taxon>Ecdysozoa</taxon>
        <taxon>Nematoda</taxon>
        <taxon>Chromadorea</taxon>
        <taxon>Rhabditida</taxon>
        <taxon>Tylenchina</taxon>
        <taxon>Tylenchomorpha</taxon>
        <taxon>Tylenchoidea</taxon>
        <taxon>Meloidogynidae</taxon>
        <taxon>Meloidogyninae</taxon>
        <taxon>Meloidogyne</taxon>
    </lineage>
</organism>
<sequence>MFNCGRTHLGWAILAETNKNWQLLVVNLWSEGRSLIETMA</sequence>
<proteinExistence type="predicted"/>
<comment type="caution">
    <text evidence="1">The sequence shown here is derived from an EMBL/GenBank/DDBJ whole genome shotgun (WGS) entry which is preliminary data.</text>
</comment>
<evidence type="ECO:0000313" key="2">
    <source>
        <dbReference type="Proteomes" id="UP000580250"/>
    </source>
</evidence>
<gene>
    <name evidence="1" type="ORF">MENT_LOCUS3145</name>
</gene>